<evidence type="ECO:0000259" key="2">
    <source>
        <dbReference type="Pfam" id="PF14111"/>
    </source>
</evidence>
<feature type="region of interest" description="Disordered" evidence="1">
    <location>
        <begin position="306"/>
        <end position="328"/>
    </location>
</feature>
<evidence type="ECO:0000313" key="3">
    <source>
        <dbReference type="Proteomes" id="UP000515211"/>
    </source>
</evidence>
<feature type="compositionally biased region" description="Basic and acidic residues" evidence="1">
    <location>
        <begin position="1"/>
        <end position="17"/>
    </location>
</feature>
<feature type="region of interest" description="Disordered" evidence="1">
    <location>
        <begin position="269"/>
        <end position="290"/>
    </location>
</feature>
<feature type="domain" description="DUF4283" evidence="2">
    <location>
        <begin position="85"/>
        <end position="150"/>
    </location>
</feature>
<dbReference type="InterPro" id="IPR040256">
    <property type="entry name" value="At4g02000-like"/>
</dbReference>
<dbReference type="InterPro" id="IPR025558">
    <property type="entry name" value="DUF4283"/>
</dbReference>
<evidence type="ECO:0000256" key="1">
    <source>
        <dbReference type="SAM" id="MobiDB-lite"/>
    </source>
</evidence>
<reference evidence="3" key="1">
    <citation type="journal article" date="2016" name="Nat. Genet.">
        <title>The genome sequences of Arachis duranensis and Arachis ipaensis, the diploid ancestors of cultivated peanut.</title>
        <authorList>
            <person name="Bertioli D.J."/>
            <person name="Cannon S.B."/>
            <person name="Froenicke L."/>
            <person name="Huang G."/>
            <person name="Farmer A.D."/>
            <person name="Cannon E.K."/>
            <person name="Liu X."/>
            <person name="Gao D."/>
            <person name="Clevenger J."/>
            <person name="Dash S."/>
            <person name="Ren L."/>
            <person name="Moretzsohn M.C."/>
            <person name="Shirasawa K."/>
            <person name="Huang W."/>
            <person name="Vidigal B."/>
            <person name="Abernathy B."/>
            <person name="Chu Y."/>
            <person name="Niederhuth C.E."/>
            <person name="Umale P."/>
            <person name="Araujo A.C."/>
            <person name="Kozik A."/>
            <person name="Kim K.D."/>
            <person name="Burow M.D."/>
            <person name="Varshney R.K."/>
            <person name="Wang X."/>
            <person name="Zhang X."/>
            <person name="Barkley N."/>
            <person name="Guimaraes P.M."/>
            <person name="Isobe S."/>
            <person name="Guo B."/>
            <person name="Liao B."/>
            <person name="Stalker H.T."/>
            <person name="Schmitz R.J."/>
            <person name="Scheffler B.E."/>
            <person name="Leal-Bertioli S.C."/>
            <person name="Xun X."/>
            <person name="Jackson S.A."/>
            <person name="Michelmore R."/>
            <person name="Ozias-Akins P."/>
        </authorList>
    </citation>
    <scope>NUCLEOTIDE SEQUENCE [LARGE SCALE GENOMIC DNA]</scope>
    <source>
        <strain evidence="3">cv. V14167</strain>
    </source>
</reference>
<protein>
    <submittedName>
        <fullName evidence="4">Uncharacterized protein LOC107466473</fullName>
    </submittedName>
</protein>
<sequence>MSGRVSGEETLRVKHGEAANNIGGRDKGENGGGIASGEKEDHILGGVSKPLKVSFRDKVVGSKIAKAFSLVGTLAGDNIAVVSGNYTTLSHKLRTVWRIKGGFDLLDMGFDYFLVKFDVAEEREKILLGGPWMIEGNYVAVKPCDQEFRSSENCFGATLVWIRISGLPIWCYQEDAMLRVAAAIGIPIKVDLATKLDERGRYARACVQIDLGLPVTKKILVEGVEYEVEYESLHLICGSCLKFGHDMMVCKTDSNAGGGTNAKVVSDVAKQPENSNSKKSSACGKDHAQHEDLEGWTQVIRKGKYKMGQNPSPSTHQVQPKAKKTPNKVTNTWIRPNHQRTTHATVFKVKLSRDINIEKPVSVASSGTRHNVHHQQQAWNVRGASNKMARVHCKNLLGFHCVSIEEAVGHRGGIWFLSSIANTSCVVIDQIDQCITVKVSVGHNKPWMAVGDFNEIVAPDESTCAYFSSHRASLLAATLDDCELFDLKVTGRRYTWYRAVQAGKDLAKRLDRALVNEAWMTMFPEGYSEILSRLHSDHCPILVRCHGSPRVKGSRPFRFQAAWATHPSYKHVISKAWNQEFGGVTERLKMVQQASLDFNSKIFGNIFVRKNKLEYQIDQIQRRLEVTDVLSLRIKEAELRKDYNRLLLQEELFWYQKSRDQWVKYGDRNTKFFHL</sequence>
<proteinExistence type="predicted"/>
<accession>A0A6P4BPB5</accession>
<evidence type="ECO:0000313" key="4">
    <source>
        <dbReference type="RefSeq" id="XP_015940937.1"/>
    </source>
</evidence>
<dbReference type="InterPro" id="IPR036691">
    <property type="entry name" value="Endo/exonu/phosph_ase_sf"/>
</dbReference>
<dbReference type="Proteomes" id="UP000515211">
    <property type="component" value="Chromosome 9"/>
</dbReference>
<feature type="compositionally biased region" description="Polar residues" evidence="1">
    <location>
        <begin position="309"/>
        <end position="318"/>
    </location>
</feature>
<dbReference type="SUPFAM" id="SSF56219">
    <property type="entry name" value="DNase I-like"/>
    <property type="match status" value="1"/>
</dbReference>
<organism evidence="3 4">
    <name type="scientific">Arachis duranensis</name>
    <name type="common">Wild peanut</name>
    <dbReference type="NCBI Taxonomy" id="130453"/>
    <lineage>
        <taxon>Eukaryota</taxon>
        <taxon>Viridiplantae</taxon>
        <taxon>Streptophyta</taxon>
        <taxon>Embryophyta</taxon>
        <taxon>Tracheophyta</taxon>
        <taxon>Spermatophyta</taxon>
        <taxon>Magnoliopsida</taxon>
        <taxon>eudicotyledons</taxon>
        <taxon>Gunneridae</taxon>
        <taxon>Pentapetalae</taxon>
        <taxon>rosids</taxon>
        <taxon>fabids</taxon>
        <taxon>Fabales</taxon>
        <taxon>Fabaceae</taxon>
        <taxon>Papilionoideae</taxon>
        <taxon>50 kb inversion clade</taxon>
        <taxon>dalbergioids sensu lato</taxon>
        <taxon>Dalbergieae</taxon>
        <taxon>Pterocarpus clade</taxon>
        <taxon>Arachis</taxon>
    </lineage>
</organism>
<name>A0A6P4BPB5_ARADU</name>
<dbReference type="GeneID" id="107466473"/>
<dbReference type="OrthoDB" id="1096772at2759"/>
<feature type="region of interest" description="Disordered" evidence="1">
    <location>
        <begin position="1"/>
        <end position="35"/>
    </location>
</feature>
<reference evidence="4" key="2">
    <citation type="submission" date="2025-08" db="UniProtKB">
        <authorList>
            <consortium name="RefSeq"/>
        </authorList>
    </citation>
    <scope>IDENTIFICATION</scope>
    <source>
        <tissue evidence="4">Whole plant</tissue>
    </source>
</reference>
<dbReference type="Pfam" id="PF14111">
    <property type="entry name" value="DUF4283"/>
    <property type="match status" value="1"/>
</dbReference>
<dbReference type="PANTHER" id="PTHR31286:SF171">
    <property type="entry name" value="CCHC-TYPE DOMAIN-CONTAINING PROTEIN"/>
    <property type="match status" value="1"/>
</dbReference>
<keyword evidence="3" id="KW-1185">Reference proteome</keyword>
<dbReference type="PANTHER" id="PTHR31286">
    <property type="entry name" value="GLYCINE-RICH CELL WALL STRUCTURAL PROTEIN 1.8-LIKE"/>
    <property type="match status" value="1"/>
</dbReference>
<gene>
    <name evidence="4" type="primary">LOC107466473</name>
</gene>
<dbReference type="AlphaFoldDB" id="A0A6P4BPB5"/>
<dbReference type="RefSeq" id="XP_015940937.1">
    <property type="nucleotide sequence ID" value="XM_016085451.1"/>
</dbReference>
<dbReference type="KEGG" id="adu:107466473"/>
<dbReference type="Gene3D" id="3.60.10.10">
    <property type="entry name" value="Endonuclease/exonuclease/phosphatase"/>
    <property type="match status" value="1"/>
</dbReference>